<dbReference type="AlphaFoldDB" id="D6Z485"/>
<name>D6Z485_DESAT</name>
<dbReference type="HOGENOM" id="CLU_128087_1_0_7"/>
<protein>
    <submittedName>
        <fullName evidence="2">Uncharacterized protein</fullName>
    </submittedName>
</protein>
<keyword evidence="3" id="KW-1185">Reference proteome</keyword>
<dbReference type="eggNOG" id="ENOG5033GFG">
    <property type="taxonomic scope" value="Bacteria"/>
</dbReference>
<feature type="transmembrane region" description="Helical" evidence="1">
    <location>
        <begin position="82"/>
        <end position="102"/>
    </location>
</feature>
<evidence type="ECO:0000313" key="2">
    <source>
        <dbReference type="EMBL" id="ADH86360.1"/>
    </source>
</evidence>
<dbReference type="Proteomes" id="UP000001508">
    <property type="component" value="Chromosome"/>
</dbReference>
<dbReference type="EMBL" id="CP001940">
    <property type="protein sequence ID" value="ADH86360.1"/>
    <property type="molecule type" value="Genomic_DNA"/>
</dbReference>
<dbReference type="STRING" id="589865.DaAHT2_1667"/>
<evidence type="ECO:0000256" key="1">
    <source>
        <dbReference type="SAM" id="Phobius"/>
    </source>
</evidence>
<gene>
    <name evidence="2" type="ordered locus">DaAHT2_1667</name>
</gene>
<organism evidence="2 3">
    <name type="scientific">Desulfurivibrio alkaliphilus (strain DSM 19089 / UNIQEM U267 / AHT2)</name>
    <dbReference type="NCBI Taxonomy" id="589865"/>
    <lineage>
        <taxon>Bacteria</taxon>
        <taxon>Pseudomonadati</taxon>
        <taxon>Thermodesulfobacteriota</taxon>
        <taxon>Desulfobulbia</taxon>
        <taxon>Desulfobulbales</taxon>
        <taxon>Desulfobulbaceae</taxon>
        <taxon>Desulfurivibrio</taxon>
    </lineage>
</organism>
<feature type="transmembrane region" description="Helical" evidence="1">
    <location>
        <begin position="20"/>
        <end position="39"/>
    </location>
</feature>
<keyword evidence="1" id="KW-0472">Membrane</keyword>
<feature type="transmembrane region" description="Helical" evidence="1">
    <location>
        <begin position="45"/>
        <end position="62"/>
    </location>
</feature>
<sequence length="144" mass="15816">MFANAAQRFKPGASVQAHLLLAAVLWSFIGFYLLVRGALLYGDGALWWPVAALAVGALKAYFMLIPSARKNIVRILSLQENACLGAVYSLKMWGLVALMMVSGRVLRSFGLPEVWVALVYLAVGAALLLASGLFWGQWYRRRVV</sequence>
<accession>D6Z485</accession>
<keyword evidence="1" id="KW-0812">Transmembrane</keyword>
<reference evidence="3" key="1">
    <citation type="submission" date="2010-02" db="EMBL/GenBank/DDBJ databases">
        <title>Complete sequence of Desulfurivibrio alkaliphilus AHT2.</title>
        <authorList>
            <consortium name="US DOE Joint Genome Institute"/>
            <person name="Pitluck S."/>
            <person name="Chertkov O."/>
            <person name="Detter J.C."/>
            <person name="Han C."/>
            <person name="Tapia R."/>
            <person name="Larimer F."/>
            <person name="Land M."/>
            <person name="Hauser L."/>
            <person name="Kyrpides N."/>
            <person name="Mikhailova N."/>
            <person name="Sorokin D.Y."/>
            <person name="Muyzer G."/>
            <person name="Woyke T."/>
        </authorList>
    </citation>
    <scope>NUCLEOTIDE SEQUENCE [LARGE SCALE GENOMIC DNA]</scope>
    <source>
        <strain evidence="3">DSM 19089 / UNIQEM U267 / AHT2</strain>
    </source>
</reference>
<evidence type="ECO:0000313" key="3">
    <source>
        <dbReference type="Proteomes" id="UP000001508"/>
    </source>
</evidence>
<proteinExistence type="predicted"/>
<dbReference type="InParanoid" id="D6Z485"/>
<dbReference type="KEGG" id="dak:DaAHT2_1667"/>
<keyword evidence="1" id="KW-1133">Transmembrane helix</keyword>
<feature type="transmembrane region" description="Helical" evidence="1">
    <location>
        <begin position="114"/>
        <end position="135"/>
    </location>
</feature>